<dbReference type="AlphaFoldDB" id="A0A0F9KPW6"/>
<dbReference type="Pfam" id="PF25209">
    <property type="entry name" value="Phage_capsid_4"/>
    <property type="match status" value="1"/>
</dbReference>
<gene>
    <name evidence="1" type="ORF">LCGC14_1301140</name>
</gene>
<dbReference type="EMBL" id="LAZR01007596">
    <property type="protein sequence ID" value="KKM84249.1"/>
    <property type="molecule type" value="Genomic_DNA"/>
</dbReference>
<proteinExistence type="predicted"/>
<name>A0A0F9KPW6_9ZZZZ</name>
<organism evidence="1">
    <name type="scientific">marine sediment metagenome</name>
    <dbReference type="NCBI Taxonomy" id="412755"/>
    <lineage>
        <taxon>unclassified sequences</taxon>
        <taxon>metagenomes</taxon>
        <taxon>ecological metagenomes</taxon>
    </lineage>
</organism>
<sequence>MTVFRQQFTELLEPILEDISNDKSYRRKERVAMRFYDKVKTSRKAKETRFEWAGLGDFQEKPEGQTITEDDPLAGSTQVLTHIRRALSYSVTQEMFDHDQFDEIKSLEQDLQLSGDDDLEVRGHLVLNSGFSTTDSGSFLATGYDGLALFSTGHTRIDGGATQRNRPSTDANLSWTSLADGRQQFQLWRDNRGKRIVSVPQLLIIHPNDELTAMELMKSQLKPGTPNNEINAIMGDFEILVTPFLTDTNAWFLKAADADGVWFWDVQPRTQSLRDDDRREISGRKRVQGWSHGHGRWVGYFGTSGTT</sequence>
<evidence type="ECO:0000313" key="1">
    <source>
        <dbReference type="EMBL" id="KKM84249.1"/>
    </source>
</evidence>
<comment type="caution">
    <text evidence="1">The sequence shown here is derived from an EMBL/GenBank/DDBJ whole genome shotgun (WGS) entry which is preliminary data.</text>
</comment>
<reference evidence="1" key="1">
    <citation type="journal article" date="2015" name="Nature">
        <title>Complex archaea that bridge the gap between prokaryotes and eukaryotes.</title>
        <authorList>
            <person name="Spang A."/>
            <person name="Saw J.H."/>
            <person name="Jorgensen S.L."/>
            <person name="Zaremba-Niedzwiedzka K."/>
            <person name="Martijn J."/>
            <person name="Lind A.E."/>
            <person name="van Eijk R."/>
            <person name="Schleper C."/>
            <person name="Guy L."/>
            <person name="Ettema T.J."/>
        </authorList>
    </citation>
    <scope>NUCLEOTIDE SEQUENCE</scope>
</reference>
<accession>A0A0F9KPW6</accession>
<evidence type="ECO:0008006" key="2">
    <source>
        <dbReference type="Google" id="ProtNLM"/>
    </source>
</evidence>
<protein>
    <recommendedName>
        <fullName evidence="2">Bacteriophage Mu GpT domain-containing protein</fullName>
    </recommendedName>
</protein>